<feature type="transmembrane region" description="Helical" evidence="1">
    <location>
        <begin position="302"/>
        <end position="321"/>
    </location>
</feature>
<evidence type="ECO:0000313" key="4">
    <source>
        <dbReference type="Proteomes" id="UP000708576"/>
    </source>
</evidence>
<evidence type="ECO:0000313" key="3">
    <source>
        <dbReference type="EMBL" id="MBS2099232.1"/>
    </source>
</evidence>
<dbReference type="SMART" id="SM00563">
    <property type="entry name" value="PlsC"/>
    <property type="match status" value="1"/>
</dbReference>
<keyword evidence="1" id="KW-0472">Membrane</keyword>
<keyword evidence="3" id="KW-0012">Acyltransferase</keyword>
<evidence type="ECO:0000259" key="2">
    <source>
        <dbReference type="SMART" id="SM00563"/>
    </source>
</evidence>
<protein>
    <submittedName>
        <fullName evidence="3">1-acyl-sn-glycerol-3-phosphate acyltransferase</fullName>
    </submittedName>
</protein>
<dbReference type="PANTHER" id="PTHR31605">
    <property type="entry name" value="GLYCEROL-3-PHOSPHATE O-ACYLTRANSFERASE 1"/>
    <property type="match status" value="1"/>
</dbReference>
<organism evidence="3 4">
    <name type="scientific">Carboxylicivirga linearis</name>
    <dbReference type="NCBI Taxonomy" id="1628157"/>
    <lineage>
        <taxon>Bacteria</taxon>
        <taxon>Pseudomonadati</taxon>
        <taxon>Bacteroidota</taxon>
        <taxon>Bacteroidia</taxon>
        <taxon>Marinilabiliales</taxon>
        <taxon>Marinilabiliaceae</taxon>
        <taxon>Carboxylicivirga</taxon>
    </lineage>
</organism>
<dbReference type="Pfam" id="PF01553">
    <property type="entry name" value="Acyltransferase"/>
    <property type="match status" value="1"/>
</dbReference>
<sequence>MNYYVLRYSMPVALRLFFKKIFINNKQNIPKKGPVILASMHPNSFIDDFTLGVFSGRRLRFLARGDVFKTKVARFFLNQMRVSPVYRAMDNAKDVKKNLEAFNVYTQTLEKGGTLLIHSEGICVHEKKVRPLKKGTAKIAFGAEEAHNFKLGIQIVPISLNYTNAPKTRENLMIECAEPILVNDYKDLYLENPAKAINTINKDIYAALEKGAVVQKEGTELVSEQCLELARNNHPVSALPIAVKNNNRSELEKKVCDTVNTIHAESPDKFAQLKSSTGNYFTQLEKYKIKDREVARSKTGLFMHWLGLLLLAPIFVIGYALNIGPIIISRKLAQKVCKTIEFYASVFLGAAWLLFIIQYFILFLVFSLIFGKIGFFAIVGVALAGFWSVLIRDQFVIGISKFRFSRFKAKYPKLVDELNEKRKEILQLIQIK</sequence>
<keyword evidence="4" id="KW-1185">Reference proteome</keyword>
<reference evidence="3 4" key="1">
    <citation type="journal article" date="2015" name="Int. J. Syst. Evol. Microbiol.">
        <title>Carboxylicivirga linearis sp. nov., isolated from a sea cucumber culture pond.</title>
        <authorList>
            <person name="Wang F.Q."/>
            <person name="Zhou Y.X."/>
            <person name="Lin X.Z."/>
            <person name="Chen G.J."/>
            <person name="Du Z.J."/>
        </authorList>
    </citation>
    <scope>NUCLEOTIDE SEQUENCE [LARGE SCALE GENOMIC DNA]</scope>
    <source>
        <strain evidence="3 4">FB218</strain>
    </source>
</reference>
<feature type="domain" description="Phospholipid/glycerol acyltransferase" evidence="2">
    <location>
        <begin position="35"/>
        <end position="163"/>
    </location>
</feature>
<accession>A0ABS5JWH0</accession>
<dbReference type="SUPFAM" id="SSF69593">
    <property type="entry name" value="Glycerol-3-phosphate (1)-acyltransferase"/>
    <property type="match status" value="1"/>
</dbReference>
<keyword evidence="1" id="KW-1133">Transmembrane helix</keyword>
<comment type="caution">
    <text evidence="3">The sequence shown here is derived from an EMBL/GenBank/DDBJ whole genome shotgun (WGS) entry which is preliminary data.</text>
</comment>
<dbReference type="RefSeq" id="WP_212216477.1">
    <property type="nucleotide sequence ID" value="NZ_JAGUCO010000009.1"/>
</dbReference>
<dbReference type="InterPro" id="IPR002123">
    <property type="entry name" value="Plipid/glycerol_acylTrfase"/>
</dbReference>
<dbReference type="PANTHER" id="PTHR31605:SF0">
    <property type="entry name" value="GLYCEROL-3-PHOSPHATE O-ACYLTRANSFERASE 1"/>
    <property type="match status" value="1"/>
</dbReference>
<feature type="transmembrane region" description="Helical" evidence="1">
    <location>
        <begin position="342"/>
        <end position="367"/>
    </location>
</feature>
<name>A0ABS5JWH0_9BACT</name>
<keyword evidence="1" id="KW-0812">Transmembrane</keyword>
<evidence type="ECO:0000256" key="1">
    <source>
        <dbReference type="SAM" id="Phobius"/>
    </source>
</evidence>
<dbReference type="InterPro" id="IPR052744">
    <property type="entry name" value="GPAT/DAPAT"/>
</dbReference>
<gene>
    <name evidence="3" type="ORF">KEM10_13145</name>
</gene>
<dbReference type="GO" id="GO:0016746">
    <property type="term" value="F:acyltransferase activity"/>
    <property type="evidence" value="ECO:0007669"/>
    <property type="project" value="UniProtKB-KW"/>
</dbReference>
<dbReference type="EMBL" id="JAGUCO010000009">
    <property type="protein sequence ID" value="MBS2099232.1"/>
    <property type="molecule type" value="Genomic_DNA"/>
</dbReference>
<keyword evidence="3" id="KW-0808">Transferase</keyword>
<dbReference type="Proteomes" id="UP000708576">
    <property type="component" value="Unassembled WGS sequence"/>
</dbReference>
<proteinExistence type="predicted"/>
<feature type="transmembrane region" description="Helical" evidence="1">
    <location>
        <begin position="373"/>
        <end position="391"/>
    </location>
</feature>